<sequence>MSNGQQFNDFGCHKYNRISESIDKKVTNRIEDNLMDNNLCAKICSLYGHEYSATYKEYFCLCLKNDLKIDASLNSSKCNMPCENNNENCGGSIFFPNTFTVNFNQFKSKTKNRRSLEDDNQHGIDAIDQTTNELLRLSNFESTVEKSSSIIKLEEESISAKNINAKFGRKLLSIFQYSSDSNDFSNKNYEYGTSSEFSFSTPIGEIFENPAADKYPKIVGCVDRMQDEKFQKEKYFKDLTNEECSVYCKSENFNYSETNIGNTKSNCYCVDNKNIKNEISNECNLECKVGSGEMCGGDPFETVSLTQIIKYDENNTSDLYKTSISWFECLKDYSYFAILENVKDQDECAIFCEFLNSTNFALKNINRSKNCFCGKQEIQNLFFVQIIPICSLSQYSVFTIEPFWLSFECGGNLTTAQWFKCNVKVTTKNENELVAIFLDEKTNITKNAKHGDIIDFYWRYPLPDKYKMRASMSSLKNDILKEFEIKPELRVIFECKSNITNDNETQTDSMLTKAKTGEVLICNLTAYTYYIDVDILIDYDDGQSNILKLNETTLILKKKYSLPATYSIISKIIGQNGTNSKFTLEITGNPDCSDPILFIPNSGTLKNPTKFSRTSLITIVGNTYFECGLKFTDSRYWIIELYENEEPKENITLENNRTMGKAELVLAPRSLNYGVYKLTYTVKINYRFRNISIDRFTSIETFIKIIPSDLIVKALNRDQIQIVLTGSSDLILDPGSFSIDPDNFISPKSLYFNFTCKKIPTEQFTTDKYIKGTNVVKIFSNKLIIPQALLKYEKDMKYLFLIETEHMGKIFNQEISVIRGPSDLIPSVQLMCRTPSPKYQSFILINPNTNLILDSSCMTGCDSASKIDYEYKIYFIDSNIWTLLPNSHSYFKSQNSKELIISNELFSNYSHIKHWRINFALWIDDKISQRGETFLQFKINELPSIGECLVEPANGISSQQQFLISCSNWHDNDGYIVNYEFYADFKNNPLPIALNYNVSGKIYIKLPVGPASDDYKITISVRIIDDTGGYVIYKLKNPVRVFPGEDQKIDQMVDLILDESPKLTFFTELKSGNLQKCAENVISFTSNLNSIPNKNKTIIFDNTTNTTQTEYERQINLKAESRLKLINTLNNISRADLSSIKIFSSMISLLTKNHEENSRNISETAILTANELIDNLDGNLTNSGKYEDIYQISGGLFDTVANSLISFSKPLYMDQDYLNMDSLGMNSLNTSNSSFVLFYNNTKEELDQIQKQKLIETNKKATEKLEVLTKKLSSYLGNGEESKIRTDSISLDIKKNNASDFKEEFNIDQTAKIQIPSICDMLSQALNFSQSSECNQHTLIQKTVVLPLAITGQNGNNDIYVGNSKSISLNFYNDKNEPIKIENQKNPIKFWIPRDSNKIKHNETFINIDLFNQDDLNNNNLTSNETNQFNQTLPKSIFMLNKFNLTSTSNTSIHIQIKPSSFNVGYLVILKFNDNPHVKSNSKLYDSWKLFCPSDLKNASNDSLGYFMFFMNMSQLSHFKLQANSFGVFGIRELDYIELEDYCANETNKYPYDYPPHYENSNITGYMLFNNFSFFVFTSGCYYLDVESGYWLTDGLEVLEDTNLEFTLCQTSHLTQFAGGFIVLPTKINFENVFANSSFDKNPTIYITLIVMGCVYIISAILCRFFDHRDKRKKGVVFLTDDLNSENLYEIIVFTGNRKNSATNSKVSIKLHGTITNSNTIKLFDSKRKVFRRSGIDKFIISTEKDLGLLTFIKIWHDNSGRRNSSWFLKFVVINQVKTNEKYYFIHENWLALDKGDYNIEKIIPAASQRDKNKFKYLVSKQTKINLSDNHLWFSVFARPVQSSFTRLDRLTCCFVLLNMTMLTNILYYDVDKTASNNGLKIGPLSLTPEQIGIGIISNLIVFPPSFLIMQLFRRSKSRHDENKNQKDKIKKKGISFPWWVKIIAYFLSIIVVGVSVFFIIVKSVSFGDEKVQKWLTSLVVSVLASVLLTQPIQVALVAFFFVVIFKSSDDKKTEMVSYGKNKSKNYSKSDIVSNESDSKNPSLKEQDHDIIRQKKIKEKKILRIFMNIIFQALFLSILYIVAYSNRDYNSF</sequence>
<keyword evidence="2 7" id="KW-0812">Transmembrane</keyword>
<evidence type="ECO:0000256" key="3">
    <source>
        <dbReference type="ARBA" id="ARBA00022989"/>
    </source>
</evidence>
<evidence type="ECO:0000259" key="8">
    <source>
        <dbReference type="PROSITE" id="PS50095"/>
    </source>
</evidence>
<comment type="subcellular location">
    <subcellularLocation>
        <location evidence="1">Membrane</location>
    </subcellularLocation>
</comment>
<dbReference type="PROSITE" id="PS50095">
    <property type="entry name" value="PLAT"/>
    <property type="match status" value="1"/>
</dbReference>
<feature type="transmembrane region" description="Helical" evidence="7">
    <location>
        <begin position="1645"/>
        <end position="1666"/>
    </location>
</feature>
<feature type="transmembrane region" description="Helical" evidence="7">
    <location>
        <begin position="1851"/>
        <end position="1871"/>
    </location>
</feature>
<dbReference type="PANTHER" id="PTHR10877">
    <property type="entry name" value="POLYCYSTIN FAMILY MEMBER"/>
    <property type="match status" value="1"/>
</dbReference>
<dbReference type="SMART" id="SM00303">
    <property type="entry name" value="GPS"/>
    <property type="match status" value="1"/>
</dbReference>
<dbReference type="GO" id="GO:0016020">
    <property type="term" value="C:membrane"/>
    <property type="evidence" value="ECO:0007669"/>
    <property type="project" value="UniProtKB-SubCell"/>
</dbReference>
<dbReference type="InterPro" id="IPR002859">
    <property type="entry name" value="PKD/REJ-like"/>
</dbReference>
<dbReference type="SMART" id="SM00308">
    <property type="entry name" value="LH2"/>
    <property type="match status" value="1"/>
</dbReference>
<dbReference type="InterPro" id="IPR036392">
    <property type="entry name" value="PLAT/LH2_dom_sf"/>
</dbReference>
<evidence type="ECO:0000313" key="11">
    <source>
        <dbReference type="Proteomes" id="UP000663879"/>
    </source>
</evidence>
<dbReference type="Pfam" id="PF01477">
    <property type="entry name" value="PLAT"/>
    <property type="match status" value="1"/>
</dbReference>
<evidence type="ECO:0000256" key="4">
    <source>
        <dbReference type="ARBA" id="ARBA00023136"/>
    </source>
</evidence>
<protein>
    <submittedName>
        <fullName evidence="10">Uncharacterized protein</fullName>
    </submittedName>
</protein>
<dbReference type="PANTHER" id="PTHR10877:SF150">
    <property type="entry name" value="REJ DOMAIN-CONTAINING PROTEIN"/>
    <property type="match status" value="1"/>
</dbReference>
<feature type="transmembrane region" description="Helical" evidence="7">
    <location>
        <begin position="1891"/>
        <end position="1913"/>
    </location>
</feature>
<feature type="domain" description="PLAT" evidence="8">
    <location>
        <begin position="1687"/>
        <end position="1805"/>
    </location>
</feature>
<dbReference type="Gene3D" id="2.40.180.10">
    <property type="entry name" value="Catalase core domain"/>
    <property type="match status" value="1"/>
</dbReference>
<proteinExistence type="predicted"/>
<evidence type="ECO:0000256" key="2">
    <source>
        <dbReference type="ARBA" id="ARBA00022692"/>
    </source>
</evidence>
<comment type="caution">
    <text evidence="10">The sequence shown here is derived from an EMBL/GenBank/DDBJ whole genome shotgun (WGS) entry which is preliminary data.</text>
</comment>
<dbReference type="InterPro" id="IPR051223">
    <property type="entry name" value="Polycystin"/>
</dbReference>
<evidence type="ECO:0000256" key="7">
    <source>
        <dbReference type="SAM" id="Phobius"/>
    </source>
</evidence>
<accession>A0A813Y2Y0</accession>
<organism evidence="10 11">
    <name type="scientific">Brachionus calyciflorus</name>
    <dbReference type="NCBI Taxonomy" id="104777"/>
    <lineage>
        <taxon>Eukaryota</taxon>
        <taxon>Metazoa</taxon>
        <taxon>Spiralia</taxon>
        <taxon>Gnathifera</taxon>
        <taxon>Rotifera</taxon>
        <taxon>Eurotatoria</taxon>
        <taxon>Monogononta</taxon>
        <taxon>Pseudotrocha</taxon>
        <taxon>Ploima</taxon>
        <taxon>Brachionidae</taxon>
        <taxon>Brachionus</taxon>
    </lineage>
</organism>
<evidence type="ECO:0000259" key="9">
    <source>
        <dbReference type="PROSITE" id="PS51212"/>
    </source>
</evidence>
<keyword evidence="11" id="KW-1185">Reference proteome</keyword>
<dbReference type="GO" id="GO:0005262">
    <property type="term" value="F:calcium channel activity"/>
    <property type="evidence" value="ECO:0007669"/>
    <property type="project" value="TreeGrafter"/>
</dbReference>
<name>A0A813Y2Y0_9BILA</name>
<evidence type="ECO:0000313" key="10">
    <source>
        <dbReference type="EMBL" id="CAF0880040.1"/>
    </source>
</evidence>
<gene>
    <name evidence="10" type="ORF">OXX778_LOCUS10367</name>
</gene>
<keyword evidence="4 7" id="KW-0472">Membrane</keyword>
<feature type="non-terminal residue" evidence="10">
    <location>
        <position position="1"/>
    </location>
</feature>
<dbReference type="EMBL" id="CAJNOC010001634">
    <property type="protein sequence ID" value="CAF0880040.1"/>
    <property type="molecule type" value="Genomic_DNA"/>
</dbReference>
<dbReference type="OrthoDB" id="6022660at2759"/>
<feature type="coiled-coil region" evidence="6">
    <location>
        <begin position="1239"/>
        <end position="1278"/>
    </location>
</feature>
<dbReference type="InterPro" id="IPR000203">
    <property type="entry name" value="GPS"/>
</dbReference>
<evidence type="ECO:0000256" key="1">
    <source>
        <dbReference type="ARBA" id="ARBA00004370"/>
    </source>
</evidence>
<dbReference type="PRINTS" id="PR00500">
    <property type="entry name" value="POLYCYSTIN1"/>
</dbReference>
<keyword evidence="3 7" id="KW-1133">Transmembrane helix</keyword>
<feature type="domain" description="WSC" evidence="9">
    <location>
        <begin position="215"/>
        <end position="307"/>
    </location>
</feature>
<comment type="caution">
    <text evidence="5">Lacks conserved residue(s) required for the propagation of feature annotation.</text>
</comment>
<dbReference type="SUPFAM" id="SSF49723">
    <property type="entry name" value="Lipase/lipooxygenase domain (PLAT/LH2 domain)"/>
    <property type="match status" value="1"/>
</dbReference>
<dbReference type="PROSITE" id="PS51212">
    <property type="entry name" value="WSC"/>
    <property type="match status" value="2"/>
</dbReference>
<dbReference type="Proteomes" id="UP000663879">
    <property type="component" value="Unassembled WGS sequence"/>
</dbReference>
<feature type="transmembrane region" description="Helical" evidence="7">
    <location>
        <begin position="2062"/>
        <end position="2083"/>
    </location>
</feature>
<feature type="transmembrane region" description="Helical" evidence="7">
    <location>
        <begin position="1981"/>
        <end position="2006"/>
    </location>
</feature>
<evidence type="ECO:0000256" key="6">
    <source>
        <dbReference type="SAM" id="Coils"/>
    </source>
</evidence>
<keyword evidence="6" id="KW-0175">Coiled coil</keyword>
<dbReference type="Pfam" id="PF02010">
    <property type="entry name" value="REJ"/>
    <property type="match status" value="1"/>
</dbReference>
<dbReference type="InterPro" id="IPR001024">
    <property type="entry name" value="PLAT/LH2_dom"/>
</dbReference>
<dbReference type="InterPro" id="IPR000434">
    <property type="entry name" value="PC1"/>
</dbReference>
<evidence type="ECO:0000256" key="5">
    <source>
        <dbReference type="PROSITE-ProRule" id="PRU00152"/>
    </source>
</evidence>
<feature type="transmembrane region" description="Helical" evidence="7">
    <location>
        <begin position="1934"/>
        <end position="1961"/>
    </location>
</feature>
<feature type="domain" description="WSC" evidence="9">
    <location>
        <begin position="6"/>
        <end position="105"/>
    </location>
</feature>
<dbReference type="GO" id="GO:0050982">
    <property type="term" value="P:detection of mechanical stimulus"/>
    <property type="evidence" value="ECO:0007669"/>
    <property type="project" value="TreeGrafter"/>
</dbReference>
<dbReference type="Pfam" id="PF01822">
    <property type="entry name" value="WSC"/>
    <property type="match status" value="1"/>
</dbReference>
<reference evidence="10" key="1">
    <citation type="submission" date="2021-02" db="EMBL/GenBank/DDBJ databases">
        <authorList>
            <person name="Nowell W R."/>
        </authorList>
    </citation>
    <scope>NUCLEOTIDE SEQUENCE</scope>
    <source>
        <strain evidence="10">Ploen Becks lab</strain>
    </source>
</reference>
<dbReference type="InterPro" id="IPR002889">
    <property type="entry name" value="WSC_carb-bd"/>
</dbReference>